<keyword evidence="4" id="KW-1185">Reference proteome</keyword>
<feature type="transmembrane region" description="Helical" evidence="2">
    <location>
        <begin position="90"/>
        <end position="118"/>
    </location>
</feature>
<keyword evidence="2" id="KW-0472">Membrane</keyword>
<dbReference type="RefSeq" id="XP_003014934.1">
    <property type="nucleotide sequence ID" value="XM_003014888.1"/>
</dbReference>
<dbReference type="Proteomes" id="UP000008866">
    <property type="component" value="Unassembled WGS sequence"/>
</dbReference>
<keyword evidence="2" id="KW-0812">Transmembrane</keyword>
<dbReference type="HOGENOM" id="CLU_1643283_0_0_1"/>
<dbReference type="KEGG" id="abe:ARB_06693"/>
<feature type="region of interest" description="Disordered" evidence="1">
    <location>
        <begin position="14"/>
        <end position="35"/>
    </location>
</feature>
<comment type="caution">
    <text evidence="3">The sequence shown here is derived from an EMBL/GenBank/DDBJ whole genome shotgun (WGS) entry which is preliminary data.</text>
</comment>
<keyword evidence="2" id="KW-1133">Transmembrane helix</keyword>
<evidence type="ECO:0000256" key="2">
    <source>
        <dbReference type="SAM" id="Phobius"/>
    </source>
</evidence>
<evidence type="ECO:0000313" key="4">
    <source>
        <dbReference type="Proteomes" id="UP000008866"/>
    </source>
</evidence>
<evidence type="ECO:0000256" key="1">
    <source>
        <dbReference type="SAM" id="MobiDB-lite"/>
    </source>
</evidence>
<dbReference type="AlphaFoldDB" id="D4ARF1"/>
<name>D4ARF1_ARTBC</name>
<dbReference type="EMBL" id="ABSU01000006">
    <property type="protein sequence ID" value="EFE34294.1"/>
    <property type="molecule type" value="Genomic_DNA"/>
</dbReference>
<feature type="compositionally biased region" description="Basic and acidic residues" evidence="1">
    <location>
        <begin position="14"/>
        <end position="26"/>
    </location>
</feature>
<gene>
    <name evidence="3" type="ORF">ARB_06693</name>
</gene>
<dbReference type="eggNOG" id="ENOG502RQ9W">
    <property type="taxonomic scope" value="Eukaryota"/>
</dbReference>
<dbReference type="GeneID" id="9520656"/>
<organism evidence="3 4">
    <name type="scientific">Arthroderma benhamiae (strain ATCC MYA-4681 / CBS 112371)</name>
    <name type="common">Trichophyton mentagrophytes</name>
    <dbReference type="NCBI Taxonomy" id="663331"/>
    <lineage>
        <taxon>Eukaryota</taxon>
        <taxon>Fungi</taxon>
        <taxon>Dikarya</taxon>
        <taxon>Ascomycota</taxon>
        <taxon>Pezizomycotina</taxon>
        <taxon>Eurotiomycetes</taxon>
        <taxon>Eurotiomycetidae</taxon>
        <taxon>Onygenales</taxon>
        <taxon>Arthrodermataceae</taxon>
        <taxon>Trichophyton</taxon>
    </lineage>
</organism>
<evidence type="ECO:0000313" key="3">
    <source>
        <dbReference type="EMBL" id="EFE34294.1"/>
    </source>
</evidence>
<accession>D4ARF1</accession>
<protein>
    <submittedName>
        <fullName evidence="3">Uncharacterized protein</fullName>
    </submittedName>
</protein>
<sequence>MTAAIPRAYVSYRQTDRQTDTERERASASASHGCRRGCEGWGLPAAFSLHRLLIFRYFPYFTPGVFGKTGTDTGPYDTAKRQKYHTTSKLFSGVLFLAVFFALSLFAFPFGFCDALLLELRPLLMHHEYKSCITRGHLAYRLSAASCMIALLPPLLLSSTS</sequence>
<reference evidence="4" key="1">
    <citation type="journal article" date="2011" name="Genome Biol.">
        <title>Comparative and functional genomics provide insights into the pathogenicity of dermatophytic fungi.</title>
        <authorList>
            <person name="Burmester A."/>
            <person name="Shelest E."/>
            <person name="Gloeckner G."/>
            <person name="Heddergott C."/>
            <person name="Schindler S."/>
            <person name="Staib P."/>
            <person name="Heidel A."/>
            <person name="Felder M."/>
            <person name="Petzold A."/>
            <person name="Szafranski K."/>
            <person name="Feuermann M."/>
            <person name="Pedruzzi I."/>
            <person name="Priebe S."/>
            <person name="Groth M."/>
            <person name="Winkler R."/>
            <person name="Li W."/>
            <person name="Kniemeyer O."/>
            <person name="Schroeckh V."/>
            <person name="Hertweck C."/>
            <person name="Hube B."/>
            <person name="White T.C."/>
            <person name="Platzer M."/>
            <person name="Guthke R."/>
            <person name="Heitman J."/>
            <person name="Woestemeyer J."/>
            <person name="Zipfel P.F."/>
            <person name="Monod M."/>
            <person name="Brakhage A.A."/>
        </authorList>
    </citation>
    <scope>NUCLEOTIDE SEQUENCE [LARGE SCALE GENOMIC DNA]</scope>
    <source>
        <strain evidence="4">ATCC MYA-4681 / CBS 112371</strain>
    </source>
</reference>
<proteinExistence type="predicted"/>